<feature type="region of interest" description="Disordered" evidence="2">
    <location>
        <begin position="1436"/>
        <end position="1457"/>
    </location>
</feature>
<feature type="region of interest" description="Disordered" evidence="2">
    <location>
        <begin position="1094"/>
        <end position="1113"/>
    </location>
</feature>
<feature type="region of interest" description="Disordered" evidence="2">
    <location>
        <begin position="1380"/>
        <end position="1400"/>
    </location>
</feature>
<dbReference type="GO" id="GO:0051726">
    <property type="term" value="P:regulation of cell cycle"/>
    <property type="evidence" value="ECO:0007669"/>
    <property type="project" value="TreeGrafter"/>
</dbReference>
<feature type="region of interest" description="Disordered" evidence="2">
    <location>
        <begin position="931"/>
        <end position="964"/>
    </location>
</feature>
<dbReference type="KEGG" id="ccat:101461537"/>
<dbReference type="FunFam" id="3.40.50.11210:FF:000007">
    <property type="entry name" value="Tuberous sclerosis 2"/>
    <property type="match status" value="1"/>
</dbReference>
<dbReference type="Gene3D" id="3.40.50.11210">
    <property type="entry name" value="Rap/Ran-GAP"/>
    <property type="match status" value="1"/>
</dbReference>
<feature type="compositionally biased region" description="Polar residues" evidence="2">
    <location>
        <begin position="1070"/>
        <end position="1080"/>
    </location>
</feature>
<protein>
    <submittedName>
        <fullName evidence="4">(Mediterranean fruit fly) hypothetical protein</fullName>
    </submittedName>
    <submittedName>
        <fullName evidence="5">Tuberin</fullName>
    </submittedName>
</protein>
<dbReference type="GO" id="GO:0032007">
    <property type="term" value="P:negative regulation of TOR signaling"/>
    <property type="evidence" value="ECO:0007669"/>
    <property type="project" value="InterPro"/>
</dbReference>
<dbReference type="OrthoDB" id="5797019at2759"/>
<feature type="compositionally biased region" description="Polar residues" evidence="2">
    <location>
        <begin position="1940"/>
        <end position="1950"/>
    </location>
</feature>
<dbReference type="PANTHER" id="PTHR10063">
    <property type="entry name" value="TUBERIN"/>
    <property type="match status" value="1"/>
</dbReference>
<dbReference type="Pfam" id="PF03542">
    <property type="entry name" value="Tuberin"/>
    <property type="match status" value="1"/>
</dbReference>
<dbReference type="Pfam" id="PF02145">
    <property type="entry name" value="Rap_GAP"/>
    <property type="match status" value="1"/>
</dbReference>
<dbReference type="InterPro" id="IPR027107">
    <property type="entry name" value="Tuberin/Ral-act_asu"/>
</dbReference>
<dbReference type="InterPro" id="IPR024584">
    <property type="entry name" value="Tuberin_N"/>
</dbReference>
<dbReference type="SUPFAM" id="SSF48371">
    <property type="entry name" value="ARM repeat"/>
    <property type="match status" value="1"/>
</dbReference>
<dbReference type="GO" id="GO:0051898">
    <property type="term" value="P:negative regulation of phosphatidylinositol 3-kinase/protein kinase B signal transduction"/>
    <property type="evidence" value="ECO:0007669"/>
    <property type="project" value="TreeGrafter"/>
</dbReference>
<dbReference type="EMBL" id="CAJHJT010000034">
    <property type="protein sequence ID" value="CAD7005094.1"/>
    <property type="molecule type" value="Genomic_DNA"/>
</dbReference>
<evidence type="ECO:0000256" key="2">
    <source>
        <dbReference type="SAM" id="MobiDB-lite"/>
    </source>
</evidence>
<dbReference type="SUPFAM" id="SSF111347">
    <property type="entry name" value="Rap/Ran-GAP"/>
    <property type="match status" value="1"/>
</dbReference>
<feature type="region of interest" description="Disordered" evidence="2">
    <location>
        <begin position="1052"/>
        <end position="1082"/>
    </location>
</feature>
<evidence type="ECO:0000313" key="5">
    <source>
        <dbReference type="EMBL" id="JAB93186.1"/>
    </source>
</evidence>
<organism evidence="5">
    <name type="scientific">Ceratitis capitata</name>
    <name type="common">Mediterranean fruit fly</name>
    <name type="synonym">Tephritis capitata</name>
    <dbReference type="NCBI Taxonomy" id="7213"/>
    <lineage>
        <taxon>Eukaryota</taxon>
        <taxon>Metazoa</taxon>
        <taxon>Ecdysozoa</taxon>
        <taxon>Arthropoda</taxon>
        <taxon>Hexapoda</taxon>
        <taxon>Insecta</taxon>
        <taxon>Pterygota</taxon>
        <taxon>Neoptera</taxon>
        <taxon>Endopterygota</taxon>
        <taxon>Diptera</taxon>
        <taxon>Brachycera</taxon>
        <taxon>Muscomorpha</taxon>
        <taxon>Tephritoidea</taxon>
        <taxon>Tephritidae</taxon>
        <taxon>Ceratitis</taxon>
        <taxon>Ceratitis</taxon>
    </lineage>
</organism>
<proteinExistence type="evidence at transcript level"/>
<dbReference type="PRINTS" id="PR01431">
    <property type="entry name" value="TUBERIN"/>
</dbReference>
<reference evidence="4" key="3">
    <citation type="submission" date="2020-11" db="EMBL/GenBank/DDBJ databases">
        <authorList>
            <person name="Whitehead M."/>
        </authorList>
    </citation>
    <scope>NUCLEOTIDE SEQUENCE</scope>
    <source>
        <strain evidence="4">EGII</strain>
    </source>
</reference>
<feature type="compositionally biased region" description="Low complexity" evidence="2">
    <location>
        <begin position="1053"/>
        <end position="1069"/>
    </location>
</feature>
<dbReference type="EMBL" id="GAMC01013369">
    <property type="protein sequence ID" value="JAB93186.1"/>
    <property type="molecule type" value="mRNA"/>
</dbReference>
<dbReference type="CTD" id="109822"/>
<gene>
    <name evidence="5" type="primary">TSC2</name>
    <name evidence="4" type="ORF">CCAP1982_LOCUS13456</name>
</gene>
<dbReference type="Pfam" id="PF11864">
    <property type="entry name" value="DUF3384"/>
    <property type="match status" value="1"/>
</dbReference>
<dbReference type="InterPro" id="IPR035974">
    <property type="entry name" value="Rap/Ran-GAP_sf"/>
</dbReference>
<dbReference type="InterPro" id="IPR011989">
    <property type="entry name" value="ARM-like"/>
</dbReference>
<reference evidence="5" key="1">
    <citation type="submission" date="2013-07" db="EMBL/GenBank/DDBJ databases">
        <authorList>
            <person name="Geib S."/>
        </authorList>
    </citation>
    <scope>NUCLEOTIDE SEQUENCE</scope>
</reference>
<feature type="region of interest" description="Disordered" evidence="2">
    <location>
        <begin position="1132"/>
        <end position="1160"/>
    </location>
</feature>
<dbReference type="PANTHER" id="PTHR10063:SF0">
    <property type="entry name" value="TUBERIN"/>
    <property type="match status" value="1"/>
</dbReference>
<dbReference type="InterPro" id="IPR018515">
    <property type="entry name" value="Tuberin-type_domain"/>
</dbReference>
<dbReference type="InterPro" id="IPR016024">
    <property type="entry name" value="ARM-type_fold"/>
</dbReference>
<accession>W8BIU1</accession>
<dbReference type="Gene3D" id="1.25.10.10">
    <property type="entry name" value="Leucine-rich Repeat Variant"/>
    <property type="match status" value="1"/>
</dbReference>
<dbReference type="InterPro" id="IPR000331">
    <property type="entry name" value="Rap/Ran_GAP_dom"/>
</dbReference>
<feature type="compositionally biased region" description="Polar residues" evidence="2">
    <location>
        <begin position="943"/>
        <end position="957"/>
    </location>
</feature>
<dbReference type="GO" id="GO:0005634">
    <property type="term" value="C:nucleus"/>
    <property type="evidence" value="ECO:0007669"/>
    <property type="project" value="InterPro"/>
</dbReference>
<dbReference type="PROSITE" id="PS50085">
    <property type="entry name" value="RAPGAP"/>
    <property type="match status" value="1"/>
</dbReference>
<sequence length="1976" mass="219539">MSSKDKEISKSKFKFFMKNAKGASGVTCERSLRPEIERELRPELTTAQRCKTLSELQLQNLKLDEASIRELWSLTKDLIIPNKPAECRQTALTFYKRLIRSQYKNLNLLRQHFFLVIQNHEVDEDLKHRLELLDTLTDNGKDIQNFEEKIGKFMLQWIPAITEARLLRPFLDILGNIIKFNASLLDKDIVVGIVQNACNLSCTEEDDIGLQCLTILEMVMCYTIFPSEPLTQCVFTLCRTVNCSLYCQASWKIMKNLLGTQLGYHSMKMMCNILNDRSLYGDQQLLRGAVFHLNMNIFGSNVVFQVSPMFYASTVLTCFLHALESRQVIVTFEVILSIRRVINYYKSEISEIIWDCICDTMNAIIDNIEYYERININRDRLHYLQINFHENIDCIEQLLYDDKTPILANINRIYDLIERVSENRPESSVLKLIEYRSTKVTATRPQWLQVLNDFISRFYKMPNTNVRLKAIQSLVRIMALSRFSYEEEILERVVIPHFSQISNETDLEVRVAVSNALVDFARHCDTKRCGELLDILEKLVNRPFEQQTNFNETIIKSEADILDVVTAVQGLIDIFGVKLHRLPSTHAIKIFNILIGHLEQHYERPKVYDNGRIVRLKILRWILRARANVSYHIGYPDPENGDIIKFSAYLGIDSSLPLQGHQHTRHQLPTHDSHFTTISIRRACKIIVKCLDTERDYEVLQLVIKELPKVLCNKALIQGNDIEALAVSLFRIFQDVNKTLHLSYTPTSDEVNALFLPAIASLVIYHHSISPHQINTLILALCSGIFSGTANVCINTLTTMILEMPDTLTRTLADILLQMSKMSDTTMVAIPVLEFLSILSRMPNQYFTNFIPRQYMYVFAISLPYTKPNRYDHYTVSLAHHVIAGWFLKCKLEMRKNFVTYIISSIQSNASMLYDDIDKFKHSIQRQDLNSLNEDSSNRKRSTSLTERGSRNTSVRNGSDMRPPINDSLKSFHAELAETCIDFLARHTFSPCSALPKRLPAVEYLLKDGFSQTWVVGHNLVTITTSGCPTGPIRNGLCDRCSQMGKHPIAGNSLTASKSDSSSTAPLSPEANNTQSTAVASTIDRRYTKASLQYSSGNESAGSTDLTSSSSSTSAVANSNINLTQRQISNSSTASLEALSRRGSNPEPTEGAAGAVTGSTTSLLGGNSLSTTSISVSPTQLQPVQQQICIRSCTGWAEILIRRPTGNISWITRIQNPIANDCFGQDLPFSNIVSLFLPTAHGGVFGPDYVQSALLPEPPTECGVTLASAIATSKSTFGGASSTSIVNMGSGPDHDGPVQSTISSKIAAVEQKAISVTSKTRALQRQEEISSSATMPLLVASLSTAAIDIPKSLASKRVGGKEALADSVSDGEADDDTMQIAGAQSRARNPVRRVNSSPEMSSSWRQAFLAAKPAPLSAESVRVKGSKYSASLQGLEEVHKQQQQHQQQTLQQQQKKKSVQYSKDMRVSCEAIPEEIAGFTPPQAQSGETHVDISDNTDASAAVSSVAIAGQQLLANSTATIALPPKQHSADDVSTSASMAISSVQQSTSSSSLKLNVALDKVVAKPPHSPVTVSVPQSPRLDKPPPIGIQKTATFTNVQTTSHQGLAKSSSSGGGNTNFTGVSSYLGGGGGDYGNSGNGDVMRGRSKTISVVREVNGRSRPATSNFRSFNNNSKPSVNAKLCMNPSFVFMQLYHTGQLQVTDVPIKVPQEETNVLTVLDLAPPFETHKIGVLYIGQGQCNNAVEILRNSHGSMRYVEFLSHLGTLVSLKEAEQNNLFVNLDRGGADGKFTYVWKDDIVQVTFHVATLMPTKLQKDPNCNEKKKHIGNDFVKIVYNESGEEYNLNTISGHFNYACVIVEPLELNSNRVYVKARPEISKFVCHPEPKIVSDQSAPLLARQLALHANLASQVYQSLQKKNPYASNWLERLRIIKRLRTKLIEQQNNQHQSGATSGPDAEEHAGDPLKKQNTNRDFTKYA</sequence>
<dbReference type="GO" id="GO:0030178">
    <property type="term" value="P:negative regulation of Wnt signaling pathway"/>
    <property type="evidence" value="ECO:0007669"/>
    <property type="project" value="TreeGrafter"/>
</dbReference>
<evidence type="ECO:0000313" key="4">
    <source>
        <dbReference type="EMBL" id="CAD7005094.1"/>
    </source>
</evidence>
<evidence type="ECO:0000313" key="6">
    <source>
        <dbReference type="Proteomes" id="UP000606786"/>
    </source>
</evidence>
<keyword evidence="1" id="KW-0343">GTPase activation</keyword>
<dbReference type="GO" id="GO:0005096">
    <property type="term" value="F:GTPase activator activity"/>
    <property type="evidence" value="ECO:0007669"/>
    <property type="project" value="UniProtKB-KW"/>
</dbReference>
<keyword evidence="6" id="KW-1185">Reference proteome</keyword>
<feature type="region of interest" description="Disordered" evidence="2">
    <location>
        <begin position="1940"/>
        <end position="1976"/>
    </location>
</feature>
<dbReference type="GO" id="GO:0033596">
    <property type="term" value="C:TSC1-TSC2 complex"/>
    <property type="evidence" value="ECO:0007669"/>
    <property type="project" value="InterPro"/>
</dbReference>
<dbReference type="InterPro" id="IPR003913">
    <property type="entry name" value="Tuberin"/>
</dbReference>
<dbReference type="GO" id="GO:0051056">
    <property type="term" value="P:regulation of small GTPase mediated signal transduction"/>
    <property type="evidence" value="ECO:0007669"/>
    <property type="project" value="InterPro"/>
</dbReference>
<evidence type="ECO:0000259" key="3">
    <source>
        <dbReference type="PROSITE" id="PS50085"/>
    </source>
</evidence>
<reference evidence="5" key="2">
    <citation type="journal article" date="2014" name="BMC Genomics">
        <title>A genomic perspective to assessing quality of mass-reared SIT flies used in Mediterranean fruit fly (Ceratitis capitata) eradication in California.</title>
        <authorList>
            <person name="Calla B."/>
            <person name="Hall B."/>
            <person name="Hou S."/>
            <person name="Geib S.M."/>
        </authorList>
    </citation>
    <scope>NUCLEOTIDE SEQUENCE</scope>
</reference>
<dbReference type="Proteomes" id="UP000606786">
    <property type="component" value="Unassembled WGS sequence"/>
</dbReference>
<dbReference type="GeneID" id="101461537"/>
<feature type="domain" description="Rap-GAP" evidence="3">
    <location>
        <begin position="1715"/>
        <end position="1941"/>
    </location>
</feature>
<dbReference type="GO" id="GO:0046627">
    <property type="term" value="P:negative regulation of insulin receptor signaling pathway"/>
    <property type="evidence" value="ECO:0007669"/>
    <property type="project" value="TreeGrafter"/>
</dbReference>
<feature type="compositionally biased region" description="Low complexity" evidence="2">
    <location>
        <begin position="1441"/>
        <end position="1453"/>
    </location>
</feature>
<feature type="compositionally biased region" description="Basic and acidic residues" evidence="2">
    <location>
        <begin position="1955"/>
        <end position="1964"/>
    </location>
</feature>
<evidence type="ECO:0000256" key="1">
    <source>
        <dbReference type="ARBA" id="ARBA00022468"/>
    </source>
</evidence>
<name>W8BIU1_CERCA</name>
<feature type="compositionally biased region" description="Low complexity" evidence="2">
    <location>
        <begin position="1100"/>
        <end position="1113"/>
    </location>
</feature>